<dbReference type="Gene3D" id="1.10.4030.10">
    <property type="entry name" value="Porin chaperone SurA, peptide-binding domain"/>
    <property type="match status" value="1"/>
</dbReference>
<protein>
    <recommendedName>
        <fullName evidence="3">peptidylprolyl isomerase</fullName>
        <ecNumber evidence="3">5.2.1.8</ecNumber>
    </recommendedName>
</protein>
<dbReference type="PROSITE" id="PS50198">
    <property type="entry name" value="PPIC_PPIASE_2"/>
    <property type="match status" value="1"/>
</dbReference>
<evidence type="ECO:0000256" key="2">
    <source>
        <dbReference type="ARBA" id="ARBA00007656"/>
    </source>
</evidence>
<evidence type="ECO:0000256" key="5">
    <source>
        <dbReference type="PROSITE-ProRule" id="PRU00278"/>
    </source>
</evidence>
<name>A0A1G8D1P0_9VIBR</name>
<dbReference type="EC" id="5.2.1.8" evidence="3"/>
<dbReference type="STRING" id="861298.SAMN04488136_11848"/>
<dbReference type="Pfam" id="PF00639">
    <property type="entry name" value="Rotamase"/>
    <property type="match status" value="1"/>
</dbReference>
<dbReference type="AlphaFoldDB" id="A0A1G8D1P0"/>
<evidence type="ECO:0000256" key="3">
    <source>
        <dbReference type="ARBA" id="ARBA00013194"/>
    </source>
</evidence>
<dbReference type="PROSITE" id="PS01096">
    <property type="entry name" value="PPIC_PPIASE_1"/>
    <property type="match status" value="1"/>
</dbReference>
<dbReference type="SUPFAM" id="SSF109998">
    <property type="entry name" value="Triger factor/SurA peptide-binding domain-like"/>
    <property type="match status" value="1"/>
</dbReference>
<evidence type="ECO:0000259" key="6">
    <source>
        <dbReference type="PROSITE" id="PS50198"/>
    </source>
</evidence>
<feature type="domain" description="PpiC" evidence="6">
    <location>
        <begin position="151"/>
        <end position="247"/>
    </location>
</feature>
<reference evidence="7 8" key="1">
    <citation type="submission" date="2016-10" db="EMBL/GenBank/DDBJ databases">
        <authorList>
            <person name="de Groot N.N."/>
        </authorList>
    </citation>
    <scope>NUCLEOTIDE SEQUENCE [LARGE SCALE GENOMIC DNA]</scope>
    <source>
        <strain evidence="7 8">CGMCC 1.10228</strain>
    </source>
</reference>
<dbReference type="SUPFAM" id="SSF54534">
    <property type="entry name" value="FKBP-like"/>
    <property type="match status" value="1"/>
</dbReference>
<dbReference type="InterPro" id="IPR000297">
    <property type="entry name" value="PPIase_PpiC"/>
</dbReference>
<keyword evidence="5 7" id="KW-0413">Isomerase</keyword>
<comment type="similarity">
    <text evidence="2">Belongs to the PpiC/parvulin rotamase family.</text>
</comment>
<keyword evidence="8" id="KW-1185">Reference proteome</keyword>
<proteinExistence type="inferred from homology"/>
<accession>A0A1G8D1P0</accession>
<dbReference type="PANTHER" id="PTHR47245:SF2">
    <property type="entry name" value="PEPTIDYL-PROLYL CIS-TRANS ISOMERASE HP_0175-RELATED"/>
    <property type="match status" value="1"/>
</dbReference>
<dbReference type="InterPro" id="IPR027304">
    <property type="entry name" value="Trigger_fact/SurA_dom_sf"/>
</dbReference>
<dbReference type="EMBL" id="FNDD01000018">
    <property type="protein sequence ID" value="SDH51591.1"/>
    <property type="molecule type" value="Genomic_DNA"/>
</dbReference>
<keyword evidence="4 5" id="KW-0697">Rotamase</keyword>
<comment type="catalytic activity">
    <reaction evidence="1">
        <text>[protein]-peptidylproline (omega=180) = [protein]-peptidylproline (omega=0)</text>
        <dbReference type="Rhea" id="RHEA:16237"/>
        <dbReference type="Rhea" id="RHEA-COMP:10747"/>
        <dbReference type="Rhea" id="RHEA-COMP:10748"/>
        <dbReference type="ChEBI" id="CHEBI:83833"/>
        <dbReference type="ChEBI" id="CHEBI:83834"/>
        <dbReference type="EC" id="5.2.1.8"/>
    </reaction>
</comment>
<dbReference type="PANTHER" id="PTHR47245">
    <property type="entry name" value="PEPTIDYLPROLYL ISOMERASE"/>
    <property type="match status" value="1"/>
</dbReference>
<gene>
    <name evidence="7" type="ORF">SAMN04488136_11848</name>
</gene>
<dbReference type="Gene3D" id="3.10.50.40">
    <property type="match status" value="1"/>
</dbReference>
<dbReference type="GO" id="GO:0003755">
    <property type="term" value="F:peptidyl-prolyl cis-trans isomerase activity"/>
    <property type="evidence" value="ECO:0007669"/>
    <property type="project" value="UniProtKB-KW"/>
</dbReference>
<dbReference type="InterPro" id="IPR023058">
    <property type="entry name" value="PPIase_PpiC_CS"/>
</dbReference>
<evidence type="ECO:0000256" key="1">
    <source>
        <dbReference type="ARBA" id="ARBA00000971"/>
    </source>
</evidence>
<evidence type="ECO:0000256" key="4">
    <source>
        <dbReference type="ARBA" id="ARBA00023110"/>
    </source>
</evidence>
<dbReference type="OrthoDB" id="9769613at2"/>
<dbReference type="RefSeq" id="WP_093275513.1">
    <property type="nucleotide sequence ID" value="NZ_FNDD01000018.1"/>
</dbReference>
<organism evidence="7 8">
    <name type="scientific">Vibrio xiamenensis</name>
    <dbReference type="NCBI Taxonomy" id="861298"/>
    <lineage>
        <taxon>Bacteria</taxon>
        <taxon>Pseudomonadati</taxon>
        <taxon>Pseudomonadota</taxon>
        <taxon>Gammaproteobacteria</taxon>
        <taxon>Vibrionales</taxon>
        <taxon>Vibrionaceae</taxon>
        <taxon>Vibrio</taxon>
    </lineage>
</organism>
<evidence type="ECO:0000313" key="8">
    <source>
        <dbReference type="Proteomes" id="UP000198854"/>
    </source>
</evidence>
<dbReference type="InterPro" id="IPR046357">
    <property type="entry name" value="PPIase_dom_sf"/>
</dbReference>
<dbReference type="InterPro" id="IPR050245">
    <property type="entry name" value="PrsA_foldase"/>
</dbReference>
<dbReference type="Proteomes" id="UP000198854">
    <property type="component" value="Unassembled WGS sequence"/>
</dbReference>
<sequence>MTSTLNREDDFTLKRQQYLLIKLALQQFGVNPDQLSRSEYSKVMVDAKALSQIQTLICHSAESAIVHISEQDVDQAINKLMEQCGDAAQFHLTMNKHMLTRASIEACLREDLLCEQVLERVAANVPPLDLTMARQYYYKHLDKFSRLRMWKVSHILITVNNDFSDNTRPVVQSRIKNLYREANVDNFAQLALKNSECPSALEGGNLGWCEAGKLFGEIESVLQWLPHNIVSAPIETEAGFHLVLCHEEKAARVASFDEALPSIEQLHTERAQRYLQKQWIENLRRRSTQSAIK</sequence>
<evidence type="ECO:0000313" key="7">
    <source>
        <dbReference type="EMBL" id="SDH51591.1"/>
    </source>
</evidence>